<gene>
    <name evidence="2" type="ORF">G6011_11068</name>
</gene>
<accession>A0AAD4ID47</accession>
<organism evidence="2 3">
    <name type="scientific">Alternaria panax</name>
    <dbReference type="NCBI Taxonomy" id="48097"/>
    <lineage>
        <taxon>Eukaryota</taxon>
        <taxon>Fungi</taxon>
        <taxon>Dikarya</taxon>
        <taxon>Ascomycota</taxon>
        <taxon>Pezizomycotina</taxon>
        <taxon>Dothideomycetes</taxon>
        <taxon>Pleosporomycetidae</taxon>
        <taxon>Pleosporales</taxon>
        <taxon>Pleosporineae</taxon>
        <taxon>Pleosporaceae</taxon>
        <taxon>Alternaria</taxon>
        <taxon>Alternaria sect. Panax</taxon>
    </lineage>
</organism>
<sequence>MTVLQFFKMLALFLLVTPTTASPVAIPATNGVSISITIPGDVSIAVPAGISGDIPNDVTTEVNHYRCVYTTLFCKQAGLTENQCFELQCKDPNCYRCRSSCRNAQQADGSDSTTVNSVAAESSPPSCVGDDGIAALKANNALVLDEADMKSDTTISVTSSHAQLRKPFLYHCNWTSGICWTDPILQAVAGTDISMEEIPDIPTKVCREVCSADESLCGMICDVDENDDKHVDVAYHGLKCYWECMFGQCWTVCMPNMAVGSAHANVVMGAVSLKCRWECYFGQCHTSCVAPAKEDAAEKRGTSAPPCHERCDDDKCWIVCPRARTE</sequence>
<name>A0AAD4ID47_9PLEO</name>
<evidence type="ECO:0000313" key="3">
    <source>
        <dbReference type="Proteomes" id="UP001199106"/>
    </source>
</evidence>
<proteinExistence type="predicted"/>
<reference evidence="2" key="1">
    <citation type="submission" date="2021-07" db="EMBL/GenBank/DDBJ databases">
        <title>Genome Resource of American Ginseng Black Spot Pathogen Alternaria panax.</title>
        <authorList>
            <person name="Qiu C."/>
            <person name="Wang W."/>
            <person name="Liu Z."/>
        </authorList>
    </citation>
    <scope>NUCLEOTIDE SEQUENCE</scope>
    <source>
        <strain evidence="2">BNCC115425</strain>
    </source>
</reference>
<dbReference type="Proteomes" id="UP001199106">
    <property type="component" value="Unassembled WGS sequence"/>
</dbReference>
<comment type="caution">
    <text evidence="2">The sequence shown here is derived from an EMBL/GenBank/DDBJ whole genome shotgun (WGS) entry which is preliminary data.</text>
</comment>
<evidence type="ECO:0000313" key="2">
    <source>
        <dbReference type="EMBL" id="KAG9192334.1"/>
    </source>
</evidence>
<keyword evidence="1" id="KW-0732">Signal</keyword>
<dbReference type="AlphaFoldDB" id="A0AAD4ID47"/>
<dbReference type="EMBL" id="JAANER010000003">
    <property type="protein sequence ID" value="KAG9192334.1"/>
    <property type="molecule type" value="Genomic_DNA"/>
</dbReference>
<feature type="chain" id="PRO_5042068846" evidence="1">
    <location>
        <begin position="22"/>
        <end position="326"/>
    </location>
</feature>
<protein>
    <submittedName>
        <fullName evidence="2">Uncharacterized protein</fullName>
    </submittedName>
</protein>
<feature type="signal peptide" evidence="1">
    <location>
        <begin position="1"/>
        <end position="21"/>
    </location>
</feature>
<keyword evidence="3" id="KW-1185">Reference proteome</keyword>
<evidence type="ECO:0000256" key="1">
    <source>
        <dbReference type="SAM" id="SignalP"/>
    </source>
</evidence>